<comment type="subcellular location">
    <subcellularLocation>
        <location evidence="1">Membrane</location>
    </subcellularLocation>
</comment>
<dbReference type="PROSITE" id="PS50111">
    <property type="entry name" value="CHEMOTAXIS_TRANSDUC_2"/>
    <property type="match status" value="1"/>
</dbReference>
<dbReference type="STRING" id="351605.Gura_2845"/>
<dbReference type="PROSITE" id="PS50885">
    <property type="entry name" value="HAMP"/>
    <property type="match status" value="1"/>
</dbReference>
<dbReference type="Gene3D" id="1.10.287.950">
    <property type="entry name" value="Methyl-accepting chemotaxis protein"/>
    <property type="match status" value="1"/>
</dbReference>
<dbReference type="RefSeq" id="WP_011939692.1">
    <property type="nucleotide sequence ID" value="NC_009483.1"/>
</dbReference>
<dbReference type="CDD" id="cd11386">
    <property type="entry name" value="MCP_signal"/>
    <property type="match status" value="1"/>
</dbReference>
<dbReference type="Pfam" id="PF00672">
    <property type="entry name" value="HAMP"/>
    <property type="match status" value="1"/>
</dbReference>
<evidence type="ECO:0000259" key="7">
    <source>
        <dbReference type="PROSITE" id="PS50111"/>
    </source>
</evidence>
<evidence type="ECO:0000256" key="1">
    <source>
        <dbReference type="ARBA" id="ARBA00004370"/>
    </source>
</evidence>
<dbReference type="EMBL" id="CP000698">
    <property type="protein sequence ID" value="ABQ27018.1"/>
    <property type="molecule type" value="Genomic_DNA"/>
</dbReference>
<keyword evidence="10" id="KW-1185">Reference proteome</keyword>
<dbReference type="SMART" id="SM00304">
    <property type="entry name" value="HAMP"/>
    <property type="match status" value="2"/>
</dbReference>
<evidence type="ECO:0000313" key="10">
    <source>
        <dbReference type="Proteomes" id="UP000006695"/>
    </source>
</evidence>
<protein>
    <submittedName>
        <fullName evidence="9">Methyl-accepting chemotaxis sensory transducer</fullName>
    </submittedName>
</protein>
<dbReference type="GO" id="GO:0004888">
    <property type="term" value="F:transmembrane signaling receptor activity"/>
    <property type="evidence" value="ECO:0007669"/>
    <property type="project" value="InterPro"/>
</dbReference>
<dbReference type="Proteomes" id="UP000006695">
    <property type="component" value="Chromosome"/>
</dbReference>
<accession>A5G5F0</accession>
<keyword evidence="5" id="KW-0175">Coiled coil</keyword>
<dbReference type="Pfam" id="PF12729">
    <property type="entry name" value="4HB_MCP_1"/>
    <property type="match status" value="1"/>
</dbReference>
<evidence type="ECO:0000256" key="3">
    <source>
        <dbReference type="ARBA" id="ARBA00029447"/>
    </source>
</evidence>
<dbReference type="Gene3D" id="1.10.8.500">
    <property type="entry name" value="HAMP domain in histidine kinase"/>
    <property type="match status" value="1"/>
</dbReference>
<name>A5G5F0_GEOUR</name>
<proteinExistence type="inferred from homology"/>
<dbReference type="GO" id="GO:0016020">
    <property type="term" value="C:membrane"/>
    <property type="evidence" value="ECO:0007669"/>
    <property type="project" value="UniProtKB-SubCell"/>
</dbReference>
<sequence length="549" mass="58941">MFSNLKVKTKMILLIVGFCVALCIVGAVGLINMRELSGSIGDANTSLKHVARLSEIEKNFLHIRLNLVYMLSLSDSAKFQLKVEDMKKRIDKIKEDIAALEKYDLNANERAHLNEFKEGFARYTVEGFKLVEMARMEIGSGKREDSETVKYATNSVAPLYEKPAQAAVALVADNVNEGETMFKEDMASYHKAFVFMVALIILSAVLSFAVGIIVSNSVTKPIARVVDMLRDIAQGEGDLTKRIKITGKDEIGELASWFNIFIDKLHSIISQVTNNTIRVASAAGQLSSTSEQMAAGFEEVAAQAGTVATAGEEMAATSTEIAQNCNMAAQGSQQANKAAMNGAKVVAGTVQVMNRIAGRVRDTAKTIEGLGDRSDQIGEIIGTIEDIADQTNLLALNAAIEAARAGEQGRGFAVVADEVRALAERTTKATREIGEMINAIQNETKGAVGIMEESVKEVENGTFEAAKSGQALQDILDQINSVAMQVNQIATAAEEQTATTAEISNNIQQITGVVHETAKGAQESAHAASQLSHLSEELQSLVGHFKLVA</sequence>
<evidence type="ECO:0000256" key="5">
    <source>
        <dbReference type="SAM" id="Coils"/>
    </source>
</evidence>
<dbReference type="GO" id="GO:0006935">
    <property type="term" value="P:chemotaxis"/>
    <property type="evidence" value="ECO:0007669"/>
    <property type="project" value="InterPro"/>
</dbReference>
<dbReference type="InterPro" id="IPR024478">
    <property type="entry name" value="HlyB_4HB_MCP"/>
</dbReference>
<feature type="transmembrane region" description="Helical" evidence="6">
    <location>
        <begin position="12"/>
        <end position="31"/>
    </location>
</feature>
<dbReference type="PANTHER" id="PTHR32089:SF112">
    <property type="entry name" value="LYSOZYME-LIKE PROTEIN-RELATED"/>
    <property type="match status" value="1"/>
</dbReference>
<keyword evidence="6" id="KW-0472">Membrane</keyword>
<dbReference type="AlphaFoldDB" id="A5G5F0"/>
<keyword evidence="6" id="KW-1133">Transmembrane helix</keyword>
<evidence type="ECO:0000256" key="6">
    <source>
        <dbReference type="SAM" id="Phobius"/>
    </source>
</evidence>
<organism evidence="9 10">
    <name type="scientific">Geotalea uraniireducens (strain Rf4)</name>
    <name type="common">Geobacter uraniireducens</name>
    <dbReference type="NCBI Taxonomy" id="351605"/>
    <lineage>
        <taxon>Bacteria</taxon>
        <taxon>Pseudomonadati</taxon>
        <taxon>Thermodesulfobacteriota</taxon>
        <taxon>Desulfuromonadia</taxon>
        <taxon>Geobacterales</taxon>
        <taxon>Geobacteraceae</taxon>
        <taxon>Geotalea</taxon>
    </lineage>
</organism>
<dbReference type="FunFam" id="1.10.287.950:FF:000001">
    <property type="entry name" value="Methyl-accepting chemotaxis sensory transducer"/>
    <property type="match status" value="1"/>
</dbReference>
<feature type="coiled-coil region" evidence="5">
    <location>
        <begin position="76"/>
        <end position="103"/>
    </location>
</feature>
<dbReference type="InterPro" id="IPR004090">
    <property type="entry name" value="Chemotax_Me-accpt_rcpt"/>
</dbReference>
<dbReference type="InterPro" id="IPR004089">
    <property type="entry name" value="MCPsignal_dom"/>
</dbReference>
<dbReference type="InterPro" id="IPR003660">
    <property type="entry name" value="HAMP_dom"/>
</dbReference>
<dbReference type="PRINTS" id="PR00260">
    <property type="entry name" value="CHEMTRNSDUCR"/>
</dbReference>
<keyword evidence="2 4" id="KW-0807">Transducer</keyword>
<feature type="domain" description="HAMP" evidence="8">
    <location>
        <begin position="216"/>
        <end position="270"/>
    </location>
</feature>
<feature type="domain" description="Methyl-accepting transducer" evidence="7">
    <location>
        <begin position="275"/>
        <end position="511"/>
    </location>
</feature>
<comment type="similarity">
    <text evidence="3">Belongs to the methyl-accepting chemotaxis (MCP) protein family.</text>
</comment>
<dbReference type="Pfam" id="PF00015">
    <property type="entry name" value="MCPsignal"/>
    <property type="match status" value="1"/>
</dbReference>
<dbReference type="OrthoDB" id="9791237at2"/>
<dbReference type="HOGENOM" id="CLU_000445_107_27_7"/>
<dbReference type="PANTHER" id="PTHR32089">
    <property type="entry name" value="METHYL-ACCEPTING CHEMOTAXIS PROTEIN MCPB"/>
    <property type="match status" value="1"/>
</dbReference>
<evidence type="ECO:0000256" key="2">
    <source>
        <dbReference type="ARBA" id="ARBA00023224"/>
    </source>
</evidence>
<evidence type="ECO:0000313" key="9">
    <source>
        <dbReference type="EMBL" id="ABQ27018.1"/>
    </source>
</evidence>
<gene>
    <name evidence="9" type="ordered locus">Gura_2845</name>
</gene>
<evidence type="ECO:0000256" key="4">
    <source>
        <dbReference type="PROSITE-ProRule" id="PRU00284"/>
    </source>
</evidence>
<evidence type="ECO:0000259" key="8">
    <source>
        <dbReference type="PROSITE" id="PS50885"/>
    </source>
</evidence>
<reference evidence="9 10" key="1">
    <citation type="submission" date="2007-05" db="EMBL/GenBank/DDBJ databases">
        <title>Complete sequence of Geobacter uraniireducens Rf4.</title>
        <authorList>
            <consortium name="US DOE Joint Genome Institute"/>
            <person name="Copeland A."/>
            <person name="Lucas S."/>
            <person name="Lapidus A."/>
            <person name="Barry K."/>
            <person name="Detter J.C."/>
            <person name="Glavina del Rio T."/>
            <person name="Hammon N."/>
            <person name="Israni S."/>
            <person name="Dalin E."/>
            <person name="Tice H."/>
            <person name="Pitluck S."/>
            <person name="Chertkov O."/>
            <person name="Brettin T."/>
            <person name="Bruce D."/>
            <person name="Han C."/>
            <person name="Schmutz J."/>
            <person name="Larimer F."/>
            <person name="Land M."/>
            <person name="Hauser L."/>
            <person name="Kyrpides N."/>
            <person name="Mikhailova N."/>
            <person name="Shelobolina E."/>
            <person name="Aklujkar M."/>
            <person name="Lovley D."/>
            <person name="Richardson P."/>
        </authorList>
    </citation>
    <scope>NUCLEOTIDE SEQUENCE [LARGE SCALE GENOMIC DNA]</scope>
    <source>
        <strain evidence="9 10">Rf4</strain>
    </source>
</reference>
<dbReference type="SUPFAM" id="SSF58104">
    <property type="entry name" value="Methyl-accepting chemotaxis protein (MCP) signaling domain"/>
    <property type="match status" value="1"/>
</dbReference>
<dbReference type="CDD" id="cd06225">
    <property type="entry name" value="HAMP"/>
    <property type="match status" value="1"/>
</dbReference>
<dbReference type="KEGG" id="gur:Gura_2845"/>
<dbReference type="SMART" id="SM00283">
    <property type="entry name" value="MA"/>
    <property type="match status" value="1"/>
</dbReference>
<feature type="transmembrane region" description="Helical" evidence="6">
    <location>
        <begin position="192"/>
        <end position="214"/>
    </location>
</feature>
<dbReference type="GO" id="GO:0007165">
    <property type="term" value="P:signal transduction"/>
    <property type="evidence" value="ECO:0007669"/>
    <property type="project" value="UniProtKB-KW"/>
</dbReference>
<keyword evidence="6" id="KW-0812">Transmembrane</keyword>